<organism evidence="2 3">
    <name type="scientific">Candidatus Aphodosoma intestinipullorum</name>
    <dbReference type="NCBI Taxonomy" id="2840674"/>
    <lineage>
        <taxon>Bacteria</taxon>
        <taxon>Pseudomonadati</taxon>
        <taxon>Bacteroidota</taxon>
        <taxon>Bacteroidia</taxon>
        <taxon>Bacteroidales</taxon>
        <taxon>Candidatus Aphodosoma</taxon>
    </lineage>
</organism>
<proteinExistence type="predicted"/>
<sequence length="472" mass="54045">MKTILKLLSFFLFAALFCSCKDDLQKPKAEVSTKAMSGYDYYPRSYVRPDMENYSRAETDELLYYALRDIAGNDVLSRVRAADVTPIYSYPIINVLDQVFQYAECEWYMKEYDEFRELYDYPPILFYVYNFPNNGGYAIVNADPRRKAFVLSSSLSGEFDPEYFYGFGRAVNDYPSPEEGIIRLGRDIGGRASSPNKVLGLDFYQFDAITRGLWKKAMTPKMSLSTIANMCCVFVMRNREITLTTPGGGGGGSVSYTSIVNPLISWSNEVLRSKKEYYRTMKNCALGFDNSMSLAKLLVYTMCPCEYVEVFEVLQSNPQDESGQDLVNSFSGQFISCNAPAKYYVDKFRKGCMDIVQLADPDDCFNESVYEAEPNCDMSRHGIPMIIQMGDSVVYPLVGIRTVKYPKRTDDMLYIDMHRENDQNSKGDCLDEDEKRSYLELIHFGLLFPYATPRSDADGEYDNKIYRILIER</sequence>
<dbReference type="AlphaFoldDB" id="A0A940DJQ1"/>
<feature type="signal peptide" evidence="1">
    <location>
        <begin position="1"/>
        <end position="20"/>
    </location>
</feature>
<name>A0A940DJQ1_9BACT</name>
<evidence type="ECO:0000256" key="1">
    <source>
        <dbReference type="SAM" id="SignalP"/>
    </source>
</evidence>
<comment type="caution">
    <text evidence="2">The sequence shown here is derived from an EMBL/GenBank/DDBJ whole genome shotgun (WGS) entry which is preliminary data.</text>
</comment>
<accession>A0A940DJQ1</accession>
<dbReference type="Proteomes" id="UP000712007">
    <property type="component" value="Unassembled WGS sequence"/>
</dbReference>
<evidence type="ECO:0000313" key="2">
    <source>
        <dbReference type="EMBL" id="MBO8440210.1"/>
    </source>
</evidence>
<gene>
    <name evidence="2" type="ORF">IAC51_06120</name>
</gene>
<reference evidence="2" key="1">
    <citation type="submission" date="2020-10" db="EMBL/GenBank/DDBJ databases">
        <authorList>
            <person name="Gilroy R."/>
        </authorList>
    </citation>
    <scope>NUCLEOTIDE SEQUENCE</scope>
    <source>
        <strain evidence="2">3924</strain>
    </source>
</reference>
<feature type="chain" id="PRO_5036726504" evidence="1">
    <location>
        <begin position="21"/>
        <end position="472"/>
    </location>
</feature>
<dbReference type="EMBL" id="JADIMV010000104">
    <property type="protein sequence ID" value="MBO8440210.1"/>
    <property type="molecule type" value="Genomic_DNA"/>
</dbReference>
<protein>
    <submittedName>
        <fullName evidence="2">Uncharacterized protein</fullName>
    </submittedName>
</protein>
<evidence type="ECO:0000313" key="3">
    <source>
        <dbReference type="Proteomes" id="UP000712007"/>
    </source>
</evidence>
<dbReference type="PROSITE" id="PS51257">
    <property type="entry name" value="PROKAR_LIPOPROTEIN"/>
    <property type="match status" value="1"/>
</dbReference>
<reference evidence="2" key="2">
    <citation type="journal article" date="2021" name="PeerJ">
        <title>Extensive microbial diversity within the chicken gut microbiome revealed by metagenomics and culture.</title>
        <authorList>
            <person name="Gilroy R."/>
            <person name="Ravi A."/>
            <person name="Getino M."/>
            <person name="Pursley I."/>
            <person name="Horton D.L."/>
            <person name="Alikhan N.F."/>
            <person name="Baker D."/>
            <person name="Gharbi K."/>
            <person name="Hall N."/>
            <person name="Watson M."/>
            <person name="Adriaenssens E.M."/>
            <person name="Foster-Nyarko E."/>
            <person name="Jarju S."/>
            <person name="Secka A."/>
            <person name="Antonio M."/>
            <person name="Oren A."/>
            <person name="Chaudhuri R.R."/>
            <person name="La Ragione R."/>
            <person name="Hildebrand F."/>
            <person name="Pallen M.J."/>
        </authorList>
    </citation>
    <scope>NUCLEOTIDE SEQUENCE</scope>
    <source>
        <strain evidence="2">3924</strain>
    </source>
</reference>
<keyword evidence="1" id="KW-0732">Signal</keyword>